<keyword evidence="4" id="KW-1185">Reference proteome</keyword>
<dbReference type="InterPro" id="IPR010819">
    <property type="entry name" value="AGE/CE"/>
</dbReference>
<keyword evidence="2" id="KW-0413">Isomerase</keyword>
<dbReference type="EMBL" id="JAPMXC010000001">
    <property type="protein sequence ID" value="MCY0387566.1"/>
    <property type="molecule type" value="Genomic_DNA"/>
</dbReference>
<gene>
    <name evidence="3" type="ORF">OVY01_10030</name>
</gene>
<dbReference type="Pfam" id="PF07221">
    <property type="entry name" value="GlcNAc_2-epim"/>
    <property type="match status" value="1"/>
</dbReference>
<dbReference type="RefSeq" id="WP_267847301.1">
    <property type="nucleotide sequence ID" value="NZ_JAPMXC010000001.1"/>
</dbReference>
<dbReference type="InterPro" id="IPR008928">
    <property type="entry name" value="6-hairpin_glycosidase_sf"/>
</dbReference>
<organism evidence="3 4">
    <name type="scientific">Robbsia betulipollinis</name>
    <dbReference type="NCBI Taxonomy" id="2981849"/>
    <lineage>
        <taxon>Bacteria</taxon>
        <taxon>Pseudomonadati</taxon>
        <taxon>Pseudomonadota</taxon>
        <taxon>Betaproteobacteria</taxon>
        <taxon>Burkholderiales</taxon>
        <taxon>Burkholderiaceae</taxon>
        <taxon>Robbsia</taxon>
    </lineage>
</organism>
<comment type="caution">
    <text evidence="3">The sequence shown here is derived from an EMBL/GenBank/DDBJ whole genome shotgun (WGS) entry which is preliminary data.</text>
</comment>
<proteinExistence type="inferred from homology"/>
<dbReference type="PANTHER" id="PTHR15108">
    <property type="entry name" value="N-ACYLGLUCOSAMINE-2-EPIMERASE"/>
    <property type="match status" value="1"/>
</dbReference>
<protein>
    <submittedName>
        <fullName evidence="3">AGE family epimerase/isomerase</fullName>
    </submittedName>
</protein>
<evidence type="ECO:0000313" key="3">
    <source>
        <dbReference type="EMBL" id="MCY0387566.1"/>
    </source>
</evidence>
<accession>A0ABT3ZM04</accession>
<dbReference type="SUPFAM" id="SSF48208">
    <property type="entry name" value="Six-hairpin glycosidases"/>
    <property type="match status" value="1"/>
</dbReference>
<evidence type="ECO:0000313" key="4">
    <source>
        <dbReference type="Proteomes" id="UP001082899"/>
    </source>
</evidence>
<evidence type="ECO:0000256" key="2">
    <source>
        <dbReference type="ARBA" id="ARBA00023235"/>
    </source>
</evidence>
<dbReference type="Gene3D" id="1.50.10.10">
    <property type="match status" value="1"/>
</dbReference>
<comment type="similarity">
    <text evidence="1">Belongs to the N-acylglucosamine 2-epimerase family.</text>
</comment>
<reference evidence="3" key="1">
    <citation type="submission" date="2022-11" db="EMBL/GenBank/DDBJ databases">
        <title>Robbsia betulipollinis sp. nov., isolated from pollen of birch (Betula pendula).</title>
        <authorList>
            <person name="Shi H."/>
            <person name="Ambika Manirajan B."/>
            <person name="Ratering S."/>
            <person name="Geissler-Plaum R."/>
            <person name="Schnell S."/>
        </authorList>
    </citation>
    <scope>NUCLEOTIDE SEQUENCE</scope>
    <source>
        <strain evidence="3">Bb-Pol-6</strain>
    </source>
</reference>
<evidence type="ECO:0000256" key="1">
    <source>
        <dbReference type="ARBA" id="ARBA00008558"/>
    </source>
</evidence>
<dbReference type="InterPro" id="IPR012341">
    <property type="entry name" value="6hp_glycosidase-like_sf"/>
</dbReference>
<name>A0ABT3ZM04_9BURK</name>
<dbReference type="Proteomes" id="UP001082899">
    <property type="component" value="Unassembled WGS sequence"/>
</dbReference>
<sequence>MSNLAHPHHDPALADTIGRLRRHYAEVVVPMWRGPGFDQTLGLPHEAMLGVAPVAASRHRAMACARQLYIFSRLGDQRHADALFASLQRHFHDAEHGGYVYSIDGTGHVLDANKDLYTHAFVIFACAAYLGAFGAQDARQAVSDTARLITERFPTDPANGLPASLVSRDFKTTHSTAQQNPLMHLTEAYLLARQVESDARFDAALDAVLTGIQRVFIDTSSGCVMELPECLDAAWIEPGHQFEWFYLAYHGSYPGFARTGLDRHLLRAFDFAQTHGVDPLTGGVAAVLDRHGRVCEAQQRIWAQTEYLRALACHPAALQREKLPAQAALFETRFVHAQGWHEILAADGAIRRADMPSTTPYHLLGSYEALP</sequence>